<reference evidence="2" key="1">
    <citation type="submission" date="2020-05" db="EMBL/GenBank/DDBJ databases">
        <title>Phylogenomic resolution of chytrid fungi.</title>
        <authorList>
            <person name="Stajich J.E."/>
            <person name="Amses K."/>
            <person name="Simmons R."/>
            <person name="Seto K."/>
            <person name="Myers J."/>
            <person name="Bonds A."/>
            <person name="Quandt C.A."/>
            <person name="Barry K."/>
            <person name="Liu P."/>
            <person name="Grigoriev I."/>
            <person name="Longcore J.E."/>
            <person name="James T.Y."/>
        </authorList>
    </citation>
    <scope>NUCLEOTIDE SEQUENCE</scope>
    <source>
        <strain evidence="2">JEL0318</strain>
    </source>
</reference>
<protein>
    <submittedName>
        <fullName evidence="2">Uncharacterized protein</fullName>
    </submittedName>
</protein>
<keyword evidence="1" id="KW-0732">Signal</keyword>
<dbReference type="AlphaFoldDB" id="A0AAD5SHW4"/>
<sequence length="64" mass="7143">MEVAVYVLLILTLFFNFVDLNEMCDAIKAEMSLPVAEEAGNLLEEVQKGENLKGLPAYPEIRAE</sequence>
<evidence type="ECO:0000313" key="2">
    <source>
        <dbReference type="EMBL" id="KAJ3055282.1"/>
    </source>
</evidence>
<organism evidence="2 3">
    <name type="scientific">Rhizophlyctis rosea</name>
    <dbReference type="NCBI Taxonomy" id="64517"/>
    <lineage>
        <taxon>Eukaryota</taxon>
        <taxon>Fungi</taxon>
        <taxon>Fungi incertae sedis</taxon>
        <taxon>Chytridiomycota</taxon>
        <taxon>Chytridiomycota incertae sedis</taxon>
        <taxon>Chytridiomycetes</taxon>
        <taxon>Rhizophlyctidales</taxon>
        <taxon>Rhizophlyctidaceae</taxon>
        <taxon>Rhizophlyctis</taxon>
    </lineage>
</organism>
<keyword evidence="3" id="KW-1185">Reference proteome</keyword>
<dbReference type="Proteomes" id="UP001212841">
    <property type="component" value="Unassembled WGS sequence"/>
</dbReference>
<name>A0AAD5SHW4_9FUNG</name>
<gene>
    <name evidence="2" type="ORF">HK097_011013</name>
</gene>
<comment type="caution">
    <text evidence="2">The sequence shown here is derived from an EMBL/GenBank/DDBJ whole genome shotgun (WGS) entry which is preliminary data.</text>
</comment>
<accession>A0AAD5SHW4</accession>
<evidence type="ECO:0000256" key="1">
    <source>
        <dbReference type="SAM" id="SignalP"/>
    </source>
</evidence>
<dbReference type="EMBL" id="JADGJD010000087">
    <property type="protein sequence ID" value="KAJ3055282.1"/>
    <property type="molecule type" value="Genomic_DNA"/>
</dbReference>
<evidence type="ECO:0000313" key="3">
    <source>
        <dbReference type="Proteomes" id="UP001212841"/>
    </source>
</evidence>
<proteinExistence type="predicted"/>
<feature type="signal peptide" evidence="1">
    <location>
        <begin position="1"/>
        <end position="20"/>
    </location>
</feature>
<feature type="chain" id="PRO_5042203792" evidence="1">
    <location>
        <begin position="21"/>
        <end position="64"/>
    </location>
</feature>